<dbReference type="Proteomes" id="UP000659172">
    <property type="component" value="Unassembled WGS sequence"/>
</dbReference>
<dbReference type="EMBL" id="JABXYK010000006">
    <property type="protein sequence ID" value="NVP55986.1"/>
    <property type="molecule type" value="Genomic_DNA"/>
</dbReference>
<evidence type="ECO:0000313" key="3">
    <source>
        <dbReference type="Proteomes" id="UP000659172"/>
    </source>
</evidence>
<evidence type="ECO:0008006" key="4">
    <source>
        <dbReference type="Google" id="ProtNLM"/>
    </source>
</evidence>
<evidence type="ECO:0000256" key="1">
    <source>
        <dbReference type="SAM" id="MobiDB-lite"/>
    </source>
</evidence>
<keyword evidence="3" id="KW-1185">Reference proteome</keyword>
<name>A0ABX2QDZ1_9HYPH</name>
<evidence type="ECO:0000313" key="2">
    <source>
        <dbReference type="EMBL" id="NVP55986.1"/>
    </source>
</evidence>
<protein>
    <recommendedName>
        <fullName evidence="4">Reverse transcriptase/retrotransposon-derived protein RNase H-like domain-containing protein</fullName>
    </recommendedName>
</protein>
<comment type="caution">
    <text evidence="2">The sequence shown here is derived from an EMBL/GenBank/DDBJ whole genome shotgun (WGS) entry which is preliminary data.</text>
</comment>
<gene>
    <name evidence="2" type="ORF">HV823_12050</name>
</gene>
<sequence>MTDKLSETKGPAEAATSPSHGSNNPGKEKEMNTAIDTIVTRKKEVHTGSDRDTRSFDKQTETAAERVKRLTAELSEALDEHADKRFHAVVYPSTKRKFPIAFVVTDSCNDVKIPIEVERLDAEDRALWHLKRASQAMREVSGKSLWYVMQDDYMAATIYAAPLLGDQR</sequence>
<accession>A0ABX2QDZ1</accession>
<feature type="region of interest" description="Disordered" evidence="1">
    <location>
        <begin position="1"/>
        <end position="62"/>
    </location>
</feature>
<organism evidence="2 3">
    <name type="scientific">Mycoplana rhizolycopersici</name>
    <dbReference type="NCBI Taxonomy" id="2746702"/>
    <lineage>
        <taxon>Bacteria</taxon>
        <taxon>Pseudomonadati</taxon>
        <taxon>Pseudomonadota</taxon>
        <taxon>Alphaproteobacteria</taxon>
        <taxon>Hyphomicrobiales</taxon>
        <taxon>Rhizobiaceae</taxon>
        <taxon>Mycoplana</taxon>
    </lineage>
</organism>
<feature type="compositionally biased region" description="Basic and acidic residues" evidence="1">
    <location>
        <begin position="39"/>
        <end position="62"/>
    </location>
</feature>
<feature type="compositionally biased region" description="Polar residues" evidence="1">
    <location>
        <begin position="16"/>
        <end position="25"/>
    </location>
</feature>
<dbReference type="RefSeq" id="WP_176949966.1">
    <property type="nucleotide sequence ID" value="NZ_JABXYK010000006.1"/>
</dbReference>
<reference evidence="2 3" key="1">
    <citation type="submission" date="2020-06" db="EMBL/GenBank/DDBJ databases">
        <title>Rhizobium sp.nov. isolated from the tomato plant.</title>
        <authorList>
            <person name="Thin K.K."/>
            <person name="Zhang X."/>
            <person name="He S."/>
        </authorList>
    </citation>
    <scope>NUCLEOTIDE SEQUENCE [LARGE SCALE GENOMIC DNA]</scope>
    <source>
        <strain evidence="2 3">DBTS2</strain>
    </source>
</reference>
<proteinExistence type="predicted"/>